<dbReference type="Ensembl" id="ENSMCST00000003054.1">
    <property type="protein sequence ID" value="ENSMCSP00000002987.1"/>
    <property type="gene ID" value="ENSMCSG00000000652.1"/>
</dbReference>
<comment type="similarity">
    <text evidence="2">In the N-terminal section; belongs to the tetrahydrofolate dehydrogenase/cyclohydrolase family.</text>
</comment>
<evidence type="ECO:0000256" key="2">
    <source>
        <dbReference type="ARBA" id="ARBA00005559"/>
    </source>
</evidence>
<keyword evidence="9" id="KW-0067">ATP-binding</keyword>
<dbReference type="AlphaFoldDB" id="A0A8C5T8J9"/>
<evidence type="ECO:0000256" key="9">
    <source>
        <dbReference type="ARBA" id="ARBA00022840"/>
    </source>
</evidence>
<keyword evidence="7" id="KW-0436">Ligase</keyword>
<proteinExistence type="inferred from homology"/>
<reference evidence="10" key="2">
    <citation type="submission" date="2025-09" db="UniProtKB">
        <authorList>
            <consortium name="Ensembl"/>
        </authorList>
    </citation>
    <scope>IDENTIFICATION</scope>
</reference>
<dbReference type="GO" id="GO:0005524">
    <property type="term" value="F:ATP binding"/>
    <property type="evidence" value="ECO:0007669"/>
    <property type="project" value="UniProtKB-KW"/>
</dbReference>
<evidence type="ECO:0000256" key="5">
    <source>
        <dbReference type="ARBA" id="ARBA00012295"/>
    </source>
</evidence>
<dbReference type="Gene3D" id="3.40.50.300">
    <property type="entry name" value="P-loop containing nucleotide triphosphate hydrolases"/>
    <property type="match status" value="2"/>
</dbReference>
<comment type="pathway">
    <text evidence="1">One-carbon metabolism; tetrahydrofolate interconversion.</text>
</comment>
<evidence type="ECO:0000256" key="6">
    <source>
        <dbReference type="ARBA" id="ARBA00022563"/>
    </source>
</evidence>
<dbReference type="Gene3D" id="1.10.8.770">
    <property type="match status" value="1"/>
</dbReference>
<evidence type="ECO:0000256" key="4">
    <source>
        <dbReference type="ARBA" id="ARBA00011738"/>
    </source>
</evidence>
<dbReference type="PROSITE" id="PS00722">
    <property type="entry name" value="FTHFS_2"/>
    <property type="match status" value="1"/>
</dbReference>
<comment type="subunit">
    <text evidence="4">Homodimer.</text>
</comment>
<keyword evidence="8" id="KW-0547">Nucleotide-binding</keyword>
<dbReference type="GO" id="GO:0005737">
    <property type="term" value="C:cytoplasm"/>
    <property type="evidence" value="ECO:0007669"/>
    <property type="project" value="UniProtKB-ARBA"/>
</dbReference>
<dbReference type="FunFam" id="3.10.410.10:FF:000001">
    <property type="entry name" value="Putative formate--tetrahydrofolate ligase"/>
    <property type="match status" value="1"/>
</dbReference>
<dbReference type="GO" id="GO:0004329">
    <property type="term" value="F:formate-tetrahydrofolate ligase activity"/>
    <property type="evidence" value="ECO:0007669"/>
    <property type="project" value="UniProtKB-EC"/>
</dbReference>
<dbReference type="UniPathway" id="UPA00193"/>
<accession>A0A8C5T8J9</accession>
<protein>
    <recommendedName>
        <fullName evidence="5">formate--tetrahydrofolate ligase</fullName>
        <ecNumber evidence="5">6.3.4.3</ecNumber>
    </recommendedName>
</protein>
<dbReference type="InterPro" id="IPR027417">
    <property type="entry name" value="P-loop_NTPase"/>
</dbReference>
<evidence type="ECO:0000313" key="10">
    <source>
        <dbReference type="Ensembl" id="ENSMCSP00000002987.1"/>
    </source>
</evidence>
<dbReference type="FunFam" id="1.10.8.770:FF:000001">
    <property type="entry name" value="Methylenetetrahydrofolate dehydrogenase (NADP+ dependent) 1 like"/>
    <property type="match status" value="1"/>
</dbReference>
<organism evidence="10 11">
    <name type="scientific">Malurus cyaneus samueli</name>
    <dbReference type="NCBI Taxonomy" id="2593467"/>
    <lineage>
        <taxon>Eukaryota</taxon>
        <taxon>Metazoa</taxon>
        <taxon>Chordata</taxon>
        <taxon>Craniata</taxon>
        <taxon>Vertebrata</taxon>
        <taxon>Euteleostomi</taxon>
        <taxon>Archelosauria</taxon>
        <taxon>Archosauria</taxon>
        <taxon>Dinosauria</taxon>
        <taxon>Saurischia</taxon>
        <taxon>Theropoda</taxon>
        <taxon>Coelurosauria</taxon>
        <taxon>Aves</taxon>
        <taxon>Neognathae</taxon>
        <taxon>Neoaves</taxon>
        <taxon>Telluraves</taxon>
        <taxon>Australaves</taxon>
        <taxon>Passeriformes</taxon>
        <taxon>Meliphagoidea</taxon>
        <taxon>Maluridae</taxon>
        <taxon>Malurus</taxon>
    </lineage>
</organism>
<dbReference type="CDD" id="cd00477">
    <property type="entry name" value="FTHFS"/>
    <property type="match status" value="1"/>
</dbReference>
<dbReference type="GO" id="GO:0035999">
    <property type="term" value="P:tetrahydrofolate interconversion"/>
    <property type="evidence" value="ECO:0007669"/>
    <property type="project" value="UniProtKB-UniPathway"/>
</dbReference>
<keyword evidence="6" id="KW-0554">One-carbon metabolism</keyword>
<evidence type="ECO:0000256" key="3">
    <source>
        <dbReference type="ARBA" id="ARBA00006985"/>
    </source>
</evidence>
<dbReference type="GO" id="GO:0046394">
    <property type="term" value="P:carboxylic acid biosynthetic process"/>
    <property type="evidence" value="ECO:0007669"/>
    <property type="project" value="UniProtKB-ARBA"/>
</dbReference>
<evidence type="ECO:0000256" key="1">
    <source>
        <dbReference type="ARBA" id="ARBA00004777"/>
    </source>
</evidence>
<dbReference type="FunFam" id="3.40.50.300:FF:000556">
    <property type="entry name" value="Methylenetetrahydrofolate dehydrogenase (NADP+ dependent) 1 like"/>
    <property type="match status" value="1"/>
</dbReference>
<dbReference type="EC" id="6.3.4.3" evidence="5"/>
<dbReference type="HAMAP" id="MF_01543">
    <property type="entry name" value="FTHFS"/>
    <property type="match status" value="1"/>
</dbReference>
<comment type="similarity">
    <text evidence="3">In the C-terminal section; belongs to the formate--tetrahydrofolate ligase family.</text>
</comment>
<keyword evidence="11" id="KW-1185">Reference proteome</keyword>
<dbReference type="InterPro" id="IPR020628">
    <property type="entry name" value="Formate_THF_ligase_CS"/>
</dbReference>
<dbReference type="InterPro" id="IPR000559">
    <property type="entry name" value="Formate_THF_ligase"/>
</dbReference>
<dbReference type="Pfam" id="PF01268">
    <property type="entry name" value="FTHFS"/>
    <property type="match status" value="1"/>
</dbReference>
<sequence length="721" mass="77888">ILSSVNLGRLVRGDVSDCLIPPTVGAVMELLEDLGECIFRYVFLRLNACFVSGDVVVFGSMKPNDVPVSWMKPGATIISCAHNLLSGKREISWLLFVFFSSDIEISRAQSPKAVDVLAKEIGLLTDEIEIYGQTKAKVRLSLLERLKDQPDGKYVLVAGITPTPLGEGKSTVTIGLVQALTAHLNINSFACLRQPSQGPTFGVKGGAAGGGYAQVIPMEEFNLHLTGDIHAITAANNLLAAAIDARILHENTQSDKSLYNRLVPVVNGVRGFSAIQLARLRRLGISKTDPETLTEEEISKFVRLDIDPSTITWQRVVDTNDRFLRKITVGQANTEKGLVRQAQFDIAVASEIMAILALTTSLQDMKERLGKMVVANDKKGEPVTAEDLGVTGALAVLMKDAIKPTLMQTLEGTPVFVHAGPFANIAHGNSSVLADKIALKLVGEKGFVVTEAGFGADIGMEKFFNIKCRASGLVPSVVVLVATVRALKMHGGGPNVNFMYFTIAINFYLIAQNLQLVADGCCNLQKQIQITQLFGVPVVVALNVFKTDSPAEVDLVCKIAKESGAFDAVPCNHWSAGGRGAVKLAQAVEKAANQKNSFKYLYNLELPIVEKIRIIAQKVYGAQDVELSPIAQSQVDRYTRQGFGNLPICMAKTHLSLSHQPERKGVPTGFILPISDVRASIGAGFIYPLVGTMSTMPGLPTRPCFYDIDLDPITEQVKGLF</sequence>
<evidence type="ECO:0000256" key="8">
    <source>
        <dbReference type="ARBA" id="ARBA00022741"/>
    </source>
</evidence>
<reference evidence="10" key="1">
    <citation type="submission" date="2025-08" db="UniProtKB">
        <authorList>
            <consortium name="Ensembl"/>
        </authorList>
    </citation>
    <scope>IDENTIFICATION</scope>
</reference>
<evidence type="ECO:0000313" key="11">
    <source>
        <dbReference type="Proteomes" id="UP000694560"/>
    </source>
</evidence>
<dbReference type="PROSITE" id="PS00721">
    <property type="entry name" value="FTHFS_1"/>
    <property type="match status" value="1"/>
</dbReference>
<dbReference type="FunFam" id="3.40.50.300:FF:000627">
    <property type="entry name" value="Methylenetetrahydrofolate dehydrogenase (NADP+ dependent) 1 like"/>
    <property type="match status" value="1"/>
</dbReference>
<dbReference type="Proteomes" id="UP000694560">
    <property type="component" value="Unplaced"/>
</dbReference>
<name>A0A8C5T8J9_9PASS</name>
<evidence type="ECO:0000256" key="7">
    <source>
        <dbReference type="ARBA" id="ARBA00022598"/>
    </source>
</evidence>
<dbReference type="SUPFAM" id="SSF52540">
    <property type="entry name" value="P-loop containing nucleoside triphosphate hydrolases"/>
    <property type="match status" value="1"/>
</dbReference>
<dbReference type="Gene3D" id="3.10.410.10">
    <property type="entry name" value="Formyltetrahydrofolate synthetase, domain 3"/>
    <property type="match status" value="1"/>
</dbReference>